<organism evidence="2 3">
    <name type="scientific">Marinobacter fuscus</name>
    <dbReference type="NCBI Taxonomy" id="2109942"/>
    <lineage>
        <taxon>Bacteria</taxon>
        <taxon>Pseudomonadati</taxon>
        <taxon>Pseudomonadota</taxon>
        <taxon>Gammaproteobacteria</taxon>
        <taxon>Pseudomonadales</taxon>
        <taxon>Marinobacteraceae</taxon>
        <taxon>Marinobacter</taxon>
    </lineage>
</organism>
<reference evidence="2 3" key="1">
    <citation type="submission" date="2018-03" db="EMBL/GenBank/DDBJ databases">
        <title>Marinobacter brunus sp. nov., a marine bacterium of Gamma-proteobacteria isolated from the surface seawater of the South China Sea.</title>
        <authorList>
            <person name="Cheng H."/>
            <person name="Wu Y.-H."/>
            <person name="Xamxidin M."/>
            <person name="Xu X.-W."/>
        </authorList>
    </citation>
    <scope>NUCLEOTIDE SEQUENCE [LARGE SCALE GENOMIC DNA]</scope>
    <source>
        <strain evidence="2 3">NH169-3</strain>
    </source>
</reference>
<keyword evidence="3" id="KW-1185">Reference proteome</keyword>
<sequence length="820" mass="91368">MWSHSVPLTTETFRELGLNGLTVSKGIAWWRGVAEDSKPLIAATKEDAEKYCESVKVGNSPLIVDQFRLPTARDIRAETRPNGGSTVPGIRANGRGARFAWLNSDKEFWDFQNQNKSWPKGRGAAVICAISLADLLASLSPVSVSQAFMVNNPSMPSTEAKSRALGLLWGEPIIREVTWNKAPGNAEIIVTSSRIRNVNLQLLSTSKLGHSWVTGVSSPDSTLAIRQVYNLPTETLIRFNTLRDVNAQFKYRKDNKIGRRFSGFKGINLSRYGINYVVIDDEVLLMEGKEKVDLGLPSRKVASFLISIPPVREKVLDLPDLFFSTPNTNFAPVKFSEPAPDALPVSDLARRWVNHRFSVEVDTELRPFFSDALLKGGWQPNFTVDFSKKQIAFSIEQELNNSNRIAQKQVLETAGNSTKDLLAFLKKYPDSHWRAEATDRTYSAARNSVPDLQLIVKSGLDQDLTDRAVKRIAAIANAAEQRRLAKLERERDDAFGDIVGTKNLERARFINGKIWQDEPRNAQLIEMSLSDAKQYCSKLKLLGVSGWRLPSKKEFESLGREQNQLNYRARRQGYMTPYHGRDGYSADLASNQTPTVSSVSDGHDLARCVLSAHKYNRFQQKREAQAVAKGTLDGYLEAFMRSGNREYFEQAKSLALSPDQKAKVEEALVQFVGGENVFSVAIALEGSNNKDNENFEVGVGSLKSLIGGVTASNDLNLDVFIAPKNIDALPLKYNDYNLEVSVELTIYYSTAAFGISVGNKEVTRKDYSFALKKENNYEATGMLPLGEIIMGGKAHLGFVTVSRELKDIKLRKMVNRISVQ</sequence>
<dbReference type="AlphaFoldDB" id="A0A2T1K636"/>
<dbReference type="EMBL" id="PXNP01000099">
    <property type="protein sequence ID" value="PSF05508.1"/>
    <property type="molecule type" value="Genomic_DNA"/>
</dbReference>
<proteinExistence type="predicted"/>
<evidence type="ECO:0000256" key="1">
    <source>
        <dbReference type="SAM" id="Coils"/>
    </source>
</evidence>
<accession>A0A2T1K636</accession>
<evidence type="ECO:0000313" key="2">
    <source>
        <dbReference type="EMBL" id="PSF05508.1"/>
    </source>
</evidence>
<evidence type="ECO:0008006" key="4">
    <source>
        <dbReference type="Google" id="ProtNLM"/>
    </source>
</evidence>
<dbReference type="Proteomes" id="UP000239866">
    <property type="component" value="Unassembled WGS sequence"/>
</dbReference>
<feature type="coiled-coil region" evidence="1">
    <location>
        <begin position="470"/>
        <end position="497"/>
    </location>
</feature>
<gene>
    <name evidence="2" type="ORF">C7H09_14490</name>
</gene>
<protein>
    <recommendedName>
        <fullName evidence="4">DUF1566 domain-containing protein</fullName>
    </recommendedName>
</protein>
<name>A0A2T1K636_9GAMM</name>
<evidence type="ECO:0000313" key="3">
    <source>
        <dbReference type="Proteomes" id="UP000239866"/>
    </source>
</evidence>
<keyword evidence="1" id="KW-0175">Coiled coil</keyword>
<comment type="caution">
    <text evidence="2">The sequence shown here is derived from an EMBL/GenBank/DDBJ whole genome shotgun (WGS) entry which is preliminary data.</text>
</comment>